<name>A0A939KQ22_9PROT</name>
<dbReference type="AlphaFoldDB" id="A0A939KQ22"/>
<dbReference type="EMBL" id="JAFVMH010000002">
    <property type="protein sequence ID" value="MBO1324759.1"/>
    <property type="molecule type" value="Genomic_DNA"/>
</dbReference>
<comment type="caution">
    <text evidence="4">The sequence shown here is derived from an EMBL/GenBank/DDBJ whole genome shotgun (WGS) entry which is preliminary data.</text>
</comment>
<proteinExistence type="predicted"/>
<evidence type="ECO:0000313" key="5">
    <source>
        <dbReference type="Proteomes" id="UP000664073"/>
    </source>
</evidence>
<keyword evidence="4" id="KW-0966">Cell projection</keyword>
<keyword evidence="4" id="KW-0969">Cilium</keyword>
<evidence type="ECO:0000259" key="3">
    <source>
        <dbReference type="Pfam" id="PF00460"/>
    </source>
</evidence>
<evidence type="ECO:0000256" key="2">
    <source>
        <dbReference type="SAM" id="MobiDB-lite"/>
    </source>
</evidence>
<keyword evidence="5" id="KW-1185">Reference proteome</keyword>
<gene>
    <name evidence="4" type="ORF">J2D77_06290</name>
</gene>
<dbReference type="RefSeq" id="WP_207845413.1">
    <property type="nucleotide sequence ID" value="NZ_JAFVMH010000002.1"/>
</dbReference>
<evidence type="ECO:0000256" key="1">
    <source>
        <dbReference type="ARBA" id="ARBA00004117"/>
    </source>
</evidence>
<feature type="region of interest" description="Disordered" evidence="2">
    <location>
        <begin position="75"/>
        <end position="100"/>
    </location>
</feature>
<keyword evidence="4" id="KW-0282">Flagellum</keyword>
<evidence type="ECO:0000313" key="4">
    <source>
        <dbReference type="EMBL" id="MBO1324759.1"/>
    </source>
</evidence>
<organism evidence="4 5">
    <name type="scientific">Acetobacter garciniae</name>
    <dbReference type="NCBI Taxonomy" id="2817435"/>
    <lineage>
        <taxon>Bacteria</taxon>
        <taxon>Pseudomonadati</taxon>
        <taxon>Pseudomonadota</taxon>
        <taxon>Alphaproteobacteria</taxon>
        <taxon>Acetobacterales</taxon>
        <taxon>Acetobacteraceae</taxon>
        <taxon>Acetobacter</taxon>
    </lineage>
</organism>
<accession>A0A939KQ22</accession>
<dbReference type="InterPro" id="IPR001444">
    <property type="entry name" value="Flag_bb_rod_N"/>
</dbReference>
<sequence length="138" mass="14589">MLEALSPHTTQASTGTDVLGLAERRMQWLQTRESVLAGNVANADTPGYVAKDIAPFQGVLQSQMTMMLAQTEAGHLPGRSGSAEARKVGGTSSPDGNEVTLETELEKVADTNDQQRFATSAYSTYMSMYTIALGASGS</sequence>
<reference evidence="4" key="1">
    <citation type="submission" date="2021-03" db="EMBL/GenBank/DDBJ databases">
        <title>The complete genome sequence of Acetobacter sp. TBRC 12339.</title>
        <authorList>
            <person name="Charoenyingcharoen P."/>
            <person name="Yukphan P."/>
        </authorList>
    </citation>
    <scope>NUCLEOTIDE SEQUENCE</scope>
    <source>
        <strain evidence="4">TBRC 12339</strain>
    </source>
</reference>
<comment type="subcellular location">
    <subcellularLocation>
        <location evidence="1">Bacterial flagellum basal body</location>
    </subcellularLocation>
</comment>
<feature type="domain" description="Flagellar basal body rod protein N-terminal" evidence="3">
    <location>
        <begin position="22"/>
        <end position="48"/>
    </location>
</feature>
<dbReference type="Pfam" id="PF00460">
    <property type="entry name" value="Flg_bb_rod"/>
    <property type="match status" value="1"/>
</dbReference>
<dbReference type="Proteomes" id="UP000664073">
    <property type="component" value="Unassembled WGS sequence"/>
</dbReference>
<protein>
    <submittedName>
        <fullName evidence="4">Flagellar biosynthesis protein FlgB</fullName>
    </submittedName>
</protein>
<dbReference type="GO" id="GO:0009425">
    <property type="term" value="C:bacterial-type flagellum basal body"/>
    <property type="evidence" value="ECO:0007669"/>
    <property type="project" value="UniProtKB-SubCell"/>
</dbReference>